<dbReference type="AlphaFoldDB" id="A0AA38IT98"/>
<evidence type="ECO:0000256" key="5">
    <source>
        <dbReference type="ARBA" id="ARBA00023136"/>
    </source>
</evidence>
<proteinExistence type="inferred from homology"/>
<feature type="transmembrane region" description="Helical" evidence="6">
    <location>
        <begin position="20"/>
        <end position="44"/>
    </location>
</feature>
<feature type="transmembrane region" description="Helical" evidence="6">
    <location>
        <begin position="56"/>
        <end position="74"/>
    </location>
</feature>
<feature type="transmembrane region" description="Helical" evidence="6">
    <location>
        <begin position="339"/>
        <end position="370"/>
    </location>
</feature>
<dbReference type="GO" id="GO:0022857">
    <property type="term" value="F:transmembrane transporter activity"/>
    <property type="evidence" value="ECO:0007669"/>
    <property type="project" value="InterPro"/>
</dbReference>
<dbReference type="CDD" id="cd17335">
    <property type="entry name" value="MFS_MFSD6"/>
    <property type="match status" value="1"/>
</dbReference>
<evidence type="ECO:0000256" key="4">
    <source>
        <dbReference type="ARBA" id="ARBA00022989"/>
    </source>
</evidence>
<feature type="transmembrane region" description="Helical" evidence="6">
    <location>
        <begin position="420"/>
        <end position="438"/>
    </location>
</feature>
<feature type="transmembrane region" description="Helical" evidence="6">
    <location>
        <begin position="509"/>
        <end position="532"/>
    </location>
</feature>
<feature type="transmembrane region" description="Helical" evidence="6">
    <location>
        <begin position="450"/>
        <end position="469"/>
    </location>
</feature>
<dbReference type="SUPFAM" id="SSF103473">
    <property type="entry name" value="MFS general substrate transporter"/>
    <property type="match status" value="1"/>
</dbReference>
<dbReference type="PANTHER" id="PTHR16172">
    <property type="entry name" value="MAJOR FACILITATOR SUPERFAMILY DOMAIN-CONTAINING PROTEIN 6-LIKE"/>
    <property type="match status" value="1"/>
</dbReference>
<feature type="transmembrane region" description="Helical" evidence="6">
    <location>
        <begin position="481"/>
        <end position="503"/>
    </location>
</feature>
<organism evidence="8 9">
    <name type="scientific">Zophobas morio</name>
    <dbReference type="NCBI Taxonomy" id="2755281"/>
    <lineage>
        <taxon>Eukaryota</taxon>
        <taxon>Metazoa</taxon>
        <taxon>Ecdysozoa</taxon>
        <taxon>Arthropoda</taxon>
        <taxon>Hexapoda</taxon>
        <taxon>Insecta</taxon>
        <taxon>Pterygota</taxon>
        <taxon>Neoptera</taxon>
        <taxon>Endopterygota</taxon>
        <taxon>Coleoptera</taxon>
        <taxon>Polyphaga</taxon>
        <taxon>Cucujiformia</taxon>
        <taxon>Tenebrionidae</taxon>
        <taxon>Zophobas</taxon>
    </lineage>
</organism>
<gene>
    <name evidence="8" type="ORF">Zmor_007119</name>
</gene>
<keyword evidence="9" id="KW-1185">Reference proteome</keyword>
<keyword evidence="5 6" id="KW-0472">Membrane</keyword>
<dbReference type="PROSITE" id="PS50850">
    <property type="entry name" value="MFS"/>
    <property type="match status" value="1"/>
</dbReference>
<sequence>MFTGTGPVQPFLSTYARQLGFSSVVVGVIYTILPVSGMLAKPIVGAIADRFRCQKLMFLAAQLLTAAAFLAINFSPEIPKDQRVHFSCDGDAVFDTSINKNPNIEDCLINSLQNRLGTVDCQLSCAMEEQFWKVIASNWSLPEYETNHPATLDFTAHVNISKTTKMEDVVYFMFKHVTLPNGQQREPLCTCGNVCHISTTCNIKCNDFDVNSLVSSASVSDDDVYNMYEFWIFLVLMIMGWIGQAIAVSIGDAICFELLGDKPNRYGYQRMFGALGWGIFSVISGVMVDSLSEGSSTKNFEAAFYLSFAFLLLDFTVSSKIKNVQKTQSTSILKDIGRLLVDFRIIVFLIWCIAVGMCTGLIWNFLFFLIEDLAKNQGCDSQTWIKTLEGIVMAIETLAGELPFFFWSGRILKRIGHINAMSLVLLVIGIRYILYSVIPDPWWFLPIELLNGLTFGLFYACMASYASIVAPPGTEATMQGLVGAVFEGVGVSLGSLTAGVLYAQYGGPWTFRLFGIGALIVCLLHAGVQYLIRRTGNKGSDHEAHYTSPAEALNTLYDDQQELTLVE</sequence>
<dbReference type="InterPro" id="IPR051717">
    <property type="entry name" value="MFS_MFSD6"/>
</dbReference>
<feature type="domain" description="Major facilitator superfamily (MFS) profile" evidence="7">
    <location>
        <begin position="344"/>
        <end position="567"/>
    </location>
</feature>
<comment type="caution">
    <text evidence="8">The sequence shown here is derived from an EMBL/GenBank/DDBJ whole genome shotgun (WGS) entry which is preliminary data.</text>
</comment>
<comment type="similarity">
    <text evidence="2">Belongs to the major facilitator superfamily. MFSD6 family.</text>
</comment>
<feature type="transmembrane region" description="Helical" evidence="6">
    <location>
        <begin position="300"/>
        <end position="318"/>
    </location>
</feature>
<evidence type="ECO:0000256" key="6">
    <source>
        <dbReference type="SAM" id="Phobius"/>
    </source>
</evidence>
<reference evidence="8" key="1">
    <citation type="journal article" date="2023" name="G3 (Bethesda)">
        <title>Whole genome assemblies of Zophobas morio and Tenebrio molitor.</title>
        <authorList>
            <person name="Kaur S."/>
            <person name="Stinson S.A."/>
            <person name="diCenzo G.C."/>
        </authorList>
    </citation>
    <scope>NUCLEOTIDE SEQUENCE</scope>
    <source>
        <strain evidence="8">QUZm001</strain>
    </source>
</reference>
<evidence type="ECO:0000256" key="1">
    <source>
        <dbReference type="ARBA" id="ARBA00004141"/>
    </source>
</evidence>
<evidence type="ECO:0000259" key="7">
    <source>
        <dbReference type="PROSITE" id="PS50850"/>
    </source>
</evidence>
<feature type="transmembrane region" description="Helical" evidence="6">
    <location>
        <begin position="271"/>
        <end position="288"/>
    </location>
</feature>
<accession>A0AA38IT98</accession>
<feature type="transmembrane region" description="Helical" evidence="6">
    <location>
        <begin position="230"/>
        <end position="259"/>
    </location>
</feature>
<dbReference type="Proteomes" id="UP001168821">
    <property type="component" value="Unassembled WGS sequence"/>
</dbReference>
<evidence type="ECO:0000313" key="8">
    <source>
        <dbReference type="EMBL" id="KAJ3662792.1"/>
    </source>
</evidence>
<protein>
    <recommendedName>
        <fullName evidence="7">Major facilitator superfamily (MFS) profile domain-containing protein</fullName>
    </recommendedName>
</protein>
<evidence type="ECO:0000256" key="2">
    <source>
        <dbReference type="ARBA" id="ARBA00005241"/>
    </source>
</evidence>
<dbReference type="InterPro" id="IPR020846">
    <property type="entry name" value="MFS_dom"/>
</dbReference>
<keyword evidence="4 6" id="KW-1133">Transmembrane helix</keyword>
<dbReference type="Pfam" id="PF12832">
    <property type="entry name" value="MFS_1_like"/>
    <property type="match status" value="1"/>
</dbReference>
<keyword evidence="3 6" id="KW-0812">Transmembrane</keyword>
<comment type="subcellular location">
    <subcellularLocation>
        <location evidence="1">Membrane</location>
        <topology evidence="1">Multi-pass membrane protein</topology>
    </subcellularLocation>
</comment>
<dbReference type="PANTHER" id="PTHR16172:SF30">
    <property type="entry name" value="SUGAR BABY, ISOFORM C"/>
    <property type="match status" value="1"/>
</dbReference>
<evidence type="ECO:0000256" key="3">
    <source>
        <dbReference type="ARBA" id="ARBA00022692"/>
    </source>
</evidence>
<dbReference type="EMBL" id="JALNTZ010000002">
    <property type="protein sequence ID" value="KAJ3662792.1"/>
    <property type="molecule type" value="Genomic_DNA"/>
</dbReference>
<dbReference type="GO" id="GO:0016020">
    <property type="term" value="C:membrane"/>
    <property type="evidence" value="ECO:0007669"/>
    <property type="project" value="UniProtKB-SubCell"/>
</dbReference>
<dbReference type="InterPro" id="IPR036259">
    <property type="entry name" value="MFS_trans_sf"/>
</dbReference>
<dbReference type="InterPro" id="IPR024989">
    <property type="entry name" value="MFS_assoc_dom"/>
</dbReference>
<evidence type="ECO:0000313" key="9">
    <source>
        <dbReference type="Proteomes" id="UP001168821"/>
    </source>
</evidence>
<name>A0AA38IT98_9CUCU</name>
<dbReference type="Gene3D" id="1.20.1250.20">
    <property type="entry name" value="MFS general substrate transporter like domains"/>
    <property type="match status" value="3"/>
</dbReference>